<proteinExistence type="predicted"/>
<dbReference type="Proteomes" id="UP000001661">
    <property type="component" value="Chromosome"/>
</dbReference>
<dbReference type="InterPro" id="IPR011437">
    <property type="entry name" value="DUF1540"/>
</dbReference>
<dbReference type="KEGG" id="aar:Acear_1151"/>
<reference evidence="2 3" key="1">
    <citation type="journal article" date="2010" name="Stand. Genomic Sci.">
        <title>Complete genome sequence of Acetohalobium arabaticum type strain (Z-7288).</title>
        <authorList>
            <person name="Sikorski J."/>
            <person name="Lapidus A."/>
            <person name="Chertkov O."/>
            <person name="Lucas S."/>
            <person name="Copeland A."/>
            <person name="Glavina Del Rio T."/>
            <person name="Nolan M."/>
            <person name="Tice H."/>
            <person name="Cheng J.F."/>
            <person name="Han C."/>
            <person name="Brambilla E."/>
            <person name="Pitluck S."/>
            <person name="Liolios K."/>
            <person name="Ivanova N."/>
            <person name="Mavromatis K."/>
            <person name="Mikhailova N."/>
            <person name="Pati A."/>
            <person name="Bruce D."/>
            <person name="Detter C."/>
            <person name="Tapia R."/>
            <person name="Goodwin L."/>
            <person name="Chen A."/>
            <person name="Palaniappan K."/>
            <person name="Land M."/>
            <person name="Hauser L."/>
            <person name="Chang Y.J."/>
            <person name="Jeffries C.D."/>
            <person name="Rohde M."/>
            <person name="Goker M."/>
            <person name="Spring S."/>
            <person name="Woyke T."/>
            <person name="Bristow J."/>
            <person name="Eisen J.A."/>
            <person name="Markowitz V."/>
            <person name="Hugenholtz P."/>
            <person name="Kyrpides N.C."/>
            <person name="Klenk H.P."/>
        </authorList>
    </citation>
    <scope>NUCLEOTIDE SEQUENCE [LARGE SCALE GENOMIC DNA]</scope>
    <source>
        <strain evidence="3">ATCC 49924 / DSM 5501 / Z-7288</strain>
    </source>
</reference>
<dbReference type="OrthoDB" id="1681234at2"/>
<dbReference type="AlphaFoldDB" id="D9QQ82"/>
<dbReference type="eggNOG" id="ENOG503034F">
    <property type="taxonomic scope" value="Bacteria"/>
</dbReference>
<evidence type="ECO:0000313" key="2">
    <source>
        <dbReference type="EMBL" id="ADL12673.1"/>
    </source>
</evidence>
<sequence length="91" mass="10262">MGPKSHVHCTVENCKWFEEPNLCVAEKILITSDDFSKELPNEMDVEETNQIVNQKGLSPITECYQSNCKTFVPEDKYDQGLGGTNPNNPDQ</sequence>
<organism evidence="2 3">
    <name type="scientific">Acetohalobium arabaticum (strain ATCC 49924 / DSM 5501 / Z-7288)</name>
    <dbReference type="NCBI Taxonomy" id="574087"/>
    <lineage>
        <taxon>Bacteria</taxon>
        <taxon>Bacillati</taxon>
        <taxon>Bacillota</taxon>
        <taxon>Clostridia</taxon>
        <taxon>Halanaerobiales</taxon>
        <taxon>Halobacteroidaceae</taxon>
        <taxon>Acetohalobium</taxon>
    </lineage>
</organism>
<dbReference type="Pfam" id="PF07561">
    <property type="entry name" value="DUF1540"/>
    <property type="match status" value="1"/>
</dbReference>
<evidence type="ECO:0000259" key="1">
    <source>
        <dbReference type="Pfam" id="PF07561"/>
    </source>
</evidence>
<dbReference type="STRING" id="574087.Acear_1151"/>
<dbReference type="RefSeq" id="WP_013278119.1">
    <property type="nucleotide sequence ID" value="NC_014378.1"/>
</dbReference>
<dbReference type="EMBL" id="CP002105">
    <property type="protein sequence ID" value="ADL12673.1"/>
    <property type="molecule type" value="Genomic_DNA"/>
</dbReference>
<name>D9QQ82_ACEAZ</name>
<feature type="domain" description="DUF1540" evidence="1">
    <location>
        <begin position="7"/>
        <end position="71"/>
    </location>
</feature>
<evidence type="ECO:0000313" key="3">
    <source>
        <dbReference type="Proteomes" id="UP000001661"/>
    </source>
</evidence>
<dbReference type="HOGENOM" id="CLU_175500_0_0_9"/>
<protein>
    <recommendedName>
        <fullName evidence="1">DUF1540 domain-containing protein</fullName>
    </recommendedName>
</protein>
<gene>
    <name evidence="2" type="ordered locus">Acear_1151</name>
</gene>
<accession>D9QQ82</accession>
<keyword evidence="3" id="KW-1185">Reference proteome</keyword>